<evidence type="ECO:0000256" key="8">
    <source>
        <dbReference type="SAM" id="Phobius"/>
    </source>
</evidence>
<dbReference type="InterPro" id="IPR050524">
    <property type="entry name" value="APC_YAT"/>
</dbReference>
<feature type="transmembrane region" description="Helical" evidence="8">
    <location>
        <begin position="460"/>
        <end position="482"/>
    </location>
</feature>
<dbReference type="InterPro" id="IPR004840">
    <property type="entry name" value="Amino_acid_permease_CS"/>
</dbReference>
<evidence type="ECO:0000256" key="3">
    <source>
        <dbReference type="ARBA" id="ARBA00022692"/>
    </source>
</evidence>
<feature type="transmembrane region" description="Helical" evidence="8">
    <location>
        <begin position="342"/>
        <end position="366"/>
    </location>
</feature>
<evidence type="ECO:0000313" key="11">
    <source>
        <dbReference type="Proteomes" id="UP000245771"/>
    </source>
</evidence>
<gene>
    <name evidence="10" type="ORF">FA14DRAFT_159837</name>
</gene>
<keyword evidence="5 8" id="KW-1133">Transmembrane helix</keyword>
<organism evidence="10 11">
    <name type="scientific">Meira miltonrushii</name>
    <dbReference type="NCBI Taxonomy" id="1280837"/>
    <lineage>
        <taxon>Eukaryota</taxon>
        <taxon>Fungi</taxon>
        <taxon>Dikarya</taxon>
        <taxon>Basidiomycota</taxon>
        <taxon>Ustilaginomycotina</taxon>
        <taxon>Exobasidiomycetes</taxon>
        <taxon>Exobasidiales</taxon>
        <taxon>Brachybasidiaceae</taxon>
        <taxon>Meira</taxon>
    </lineage>
</organism>
<dbReference type="PANTHER" id="PTHR43341:SF20">
    <property type="entry name" value="AAT FAMILY AMINO ACID TRANSPORTER"/>
    <property type="match status" value="1"/>
</dbReference>
<evidence type="ECO:0000313" key="10">
    <source>
        <dbReference type="EMBL" id="PWN38110.1"/>
    </source>
</evidence>
<dbReference type="GO" id="GO:0015171">
    <property type="term" value="F:amino acid transmembrane transporter activity"/>
    <property type="evidence" value="ECO:0007669"/>
    <property type="project" value="TreeGrafter"/>
</dbReference>
<dbReference type="RefSeq" id="XP_025358412.1">
    <property type="nucleotide sequence ID" value="XM_025498410.1"/>
</dbReference>
<sequence>MAPHDITTDPSINNGQDEKAVDSLRDVESNEQTKVVDRRDHFADYNEAGLKRSLGQRQLAFISIGAAIGTGVFLGTGGALQNGGPLGLFLGYLVMATVIISVLCCVGEMVAYLPVSGGHLTLAGRFVDPSFSAAASWNYWLCWCLVQCAEISAAATLVGYWRPDINPGIWTAIFLVFILAVNVMGVKWYGEVESYFVLIKLVTIVGLVITGIVISAGGAPNKTSIGFRFWRNPGPLVQYKGIDGSTGRFLGFFSVLMQAAFSQIGSEMLALAAAETRNPRKALPMALNTVWIRISLFYLTSVFVIGITVSSTDPRLGSGGTAAASPFVIAIKDAGIRALPSIINAAILTSALSAGCADLFTVSRAAHSLARKGMAPKIFAYTTKHGIPLWAMLISWLMAFLSFLSINNGSSKAFTFFVNLTSISGIITWLVIAITFIRFHAGMKAQGLSREMLPWKTPGNLTIFMAWWVVFMISIVCIFSGWTSLRQWDPSGFFSTYTPIGWFVIFFVLFRLMWRTKFVRAEEMDFVSGLAQIEQDAKDCDLEDEINRPHTAWGRFKRWWG</sequence>
<dbReference type="AlphaFoldDB" id="A0A316VKW5"/>
<dbReference type="EMBL" id="KZ819602">
    <property type="protein sequence ID" value="PWN38110.1"/>
    <property type="molecule type" value="Genomic_DNA"/>
</dbReference>
<feature type="transmembrane region" description="Helical" evidence="8">
    <location>
        <begin position="286"/>
        <end position="309"/>
    </location>
</feature>
<feature type="transmembrane region" description="Helical" evidence="8">
    <location>
        <begin position="413"/>
        <end position="439"/>
    </location>
</feature>
<accession>A0A316VKW5</accession>
<feature type="transmembrane region" description="Helical" evidence="8">
    <location>
        <begin position="136"/>
        <end position="161"/>
    </location>
</feature>
<dbReference type="GO" id="GO:0016020">
    <property type="term" value="C:membrane"/>
    <property type="evidence" value="ECO:0007669"/>
    <property type="project" value="UniProtKB-SubCell"/>
</dbReference>
<feature type="transmembrane region" description="Helical" evidence="8">
    <location>
        <begin position="249"/>
        <end position="274"/>
    </location>
</feature>
<feature type="transmembrane region" description="Helical" evidence="8">
    <location>
        <begin position="387"/>
        <end position="407"/>
    </location>
</feature>
<dbReference type="InterPro" id="IPR004841">
    <property type="entry name" value="AA-permease/SLC12A_dom"/>
</dbReference>
<dbReference type="FunCoup" id="A0A316VKW5">
    <property type="interactions" value="194"/>
</dbReference>
<feature type="transmembrane region" description="Helical" evidence="8">
    <location>
        <begin position="59"/>
        <end position="80"/>
    </location>
</feature>
<dbReference type="InParanoid" id="A0A316VKW5"/>
<feature type="transmembrane region" description="Helical" evidence="8">
    <location>
        <begin position="92"/>
        <end position="115"/>
    </location>
</feature>
<evidence type="ECO:0000256" key="2">
    <source>
        <dbReference type="ARBA" id="ARBA00022448"/>
    </source>
</evidence>
<feature type="transmembrane region" description="Helical" evidence="8">
    <location>
        <begin position="197"/>
        <end position="219"/>
    </location>
</feature>
<feature type="region of interest" description="Disordered" evidence="7">
    <location>
        <begin position="1"/>
        <end position="30"/>
    </location>
</feature>
<dbReference type="PROSITE" id="PS00218">
    <property type="entry name" value="AMINO_ACID_PERMEASE_1"/>
    <property type="match status" value="1"/>
</dbReference>
<dbReference type="Pfam" id="PF00324">
    <property type="entry name" value="AA_permease"/>
    <property type="match status" value="1"/>
</dbReference>
<evidence type="ECO:0000256" key="1">
    <source>
        <dbReference type="ARBA" id="ARBA00004141"/>
    </source>
</evidence>
<comment type="subcellular location">
    <subcellularLocation>
        <location evidence="1">Membrane</location>
        <topology evidence="1">Multi-pass membrane protein</topology>
    </subcellularLocation>
</comment>
<evidence type="ECO:0000256" key="5">
    <source>
        <dbReference type="ARBA" id="ARBA00022989"/>
    </source>
</evidence>
<keyword evidence="3 8" id="KW-0812">Transmembrane</keyword>
<feature type="domain" description="Amino acid permease/ SLC12A" evidence="9">
    <location>
        <begin position="60"/>
        <end position="519"/>
    </location>
</feature>
<proteinExistence type="predicted"/>
<dbReference type="PANTHER" id="PTHR43341">
    <property type="entry name" value="AMINO ACID PERMEASE"/>
    <property type="match status" value="1"/>
</dbReference>
<keyword evidence="2" id="KW-0813">Transport</keyword>
<protein>
    <submittedName>
        <fullName evidence="10">Putative general amino acid permease</fullName>
    </submittedName>
</protein>
<dbReference type="Gene3D" id="1.20.1740.10">
    <property type="entry name" value="Amino acid/polyamine transporter I"/>
    <property type="match status" value="1"/>
</dbReference>
<feature type="transmembrane region" description="Helical" evidence="8">
    <location>
        <begin position="167"/>
        <end position="185"/>
    </location>
</feature>
<dbReference type="OrthoDB" id="10062876at2759"/>
<evidence type="ECO:0000256" key="4">
    <source>
        <dbReference type="ARBA" id="ARBA00022970"/>
    </source>
</evidence>
<dbReference type="GeneID" id="37020191"/>
<feature type="compositionally biased region" description="Basic and acidic residues" evidence="7">
    <location>
        <begin position="16"/>
        <end position="28"/>
    </location>
</feature>
<keyword evidence="4" id="KW-0029">Amino-acid transport</keyword>
<keyword evidence="6 8" id="KW-0472">Membrane</keyword>
<dbReference type="Proteomes" id="UP000245771">
    <property type="component" value="Unassembled WGS sequence"/>
</dbReference>
<dbReference type="STRING" id="1280837.A0A316VKW5"/>
<evidence type="ECO:0000256" key="6">
    <source>
        <dbReference type="ARBA" id="ARBA00023136"/>
    </source>
</evidence>
<dbReference type="PIRSF" id="PIRSF006060">
    <property type="entry name" value="AA_transporter"/>
    <property type="match status" value="1"/>
</dbReference>
<dbReference type="FunFam" id="1.20.1740.10:FF:000001">
    <property type="entry name" value="Amino acid permease"/>
    <property type="match status" value="1"/>
</dbReference>
<evidence type="ECO:0000256" key="7">
    <source>
        <dbReference type="SAM" id="MobiDB-lite"/>
    </source>
</evidence>
<evidence type="ECO:0000259" key="9">
    <source>
        <dbReference type="Pfam" id="PF00324"/>
    </source>
</evidence>
<name>A0A316VKW5_9BASI</name>
<feature type="transmembrane region" description="Helical" evidence="8">
    <location>
        <begin position="494"/>
        <end position="514"/>
    </location>
</feature>
<keyword evidence="11" id="KW-1185">Reference proteome</keyword>
<reference evidence="10 11" key="1">
    <citation type="journal article" date="2018" name="Mol. Biol. Evol.">
        <title>Broad Genomic Sampling Reveals a Smut Pathogenic Ancestry of the Fungal Clade Ustilaginomycotina.</title>
        <authorList>
            <person name="Kijpornyongpan T."/>
            <person name="Mondo S.J."/>
            <person name="Barry K."/>
            <person name="Sandor L."/>
            <person name="Lee J."/>
            <person name="Lipzen A."/>
            <person name="Pangilinan J."/>
            <person name="LaButti K."/>
            <person name="Hainaut M."/>
            <person name="Henrissat B."/>
            <person name="Grigoriev I.V."/>
            <person name="Spatafora J.W."/>
            <person name="Aime M.C."/>
        </authorList>
    </citation>
    <scope>NUCLEOTIDE SEQUENCE [LARGE SCALE GENOMIC DNA]</scope>
    <source>
        <strain evidence="10 11">MCA 3882</strain>
    </source>
</reference>